<reference evidence="4 5" key="1">
    <citation type="submission" date="2017-06" db="EMBL/GenBank/DDBJ databases">
        <title>Genome sequencing of cyanobaciteial culture collection at National Institute for Environmental Studies (NIES).</title>
        <authorList>
            <person name="Hirose Y."/>
            <person name="Shimura Y."/>
            <person name="Fujisawa T."/>
            <person name="Nakamura Y."/>
            <person name="Kawachi M."/>
        </authorList>
    </citation>
    <scope>NUCLEOTIDE SEQUENCE [LARGE SCALE GENOMIC DNA]</scope>
    <source>
        <strain evidence="4 5">NIES-4072</strain>
    </source>
</reference>
<evidence type="ECO:0000259" key="2">
    <source>
        <dbReference type="Pfam" id="PF10128"/>
    </source>
</evidence>
<feature type="domain" description="Peptidoglycan binding-like" evidence="1">
    <location>
        <begin position="69"/>
        <end position="119"/>
    </location>
</feature>
<sequence length="462" mass="50225">MTNDKSKTTMPTQTSTIFSLQAPKDISLNEIDAELNQIWQSYGITGEDGGLPSATRATTFTLVVYEPEETQYLLAALGFYNGPIDGILGPQMVAALREVQKKHNLPETGTATPETLTVLREEFAKGQRGGSGSEYPAAGLSSGSPRIADEIALRNPCRIIALFPIAGEDEGVKAQVSAYCPIQKQSSSTLICCEYITLSGTAAALERIGGMIPALLIGGLPKFLWWKATPDPNNGLFKRLAAVCNNVIVDSCNFNNPESDLLHLQELVETGVPLADLNWRRLASWQELTAEAYDSPNRRAALKEIDRVTIDYEKGNPGQALLFLGWLASRLQWQPVSYEKESGDYDITRIRFIAQEQRQVEAELAGVPVANVGDIIGDLIALRLSSTNPQADCGTVICSETGGCMRMETHGGAQSAGLFQQVTSLSEQKAEALLSQQVQRWGRESLFEESLGVTANIFKLAH</sequence>
<name>A0A2R5FZS9_NOSCO</name>
<feature type="domain" description="Glucose-6-phosphate dehydrogenase assembly protein OpcA N-terminal" evidence="2">
    <location>
        <begin position="148"/>
        <end position="266"/>
    </location>
</feature>
<accession>A0A2R5FZS9</accession>
<proteinExistence type="predicted"/>
<dbReference type="Proteomes" id="UP000245124">
    <property type="component" value="Unassembled WGS sequence"/>
</dbReference>
<dbReference type="PANTHER" id="PTHR38658">
    <property type="entry name" value="OXPP CYCLE PROTEIN OPCA-RELATED"/>
    <property type="match status" value="1"/>
</dbReference>
<evidence type="ECO:0000259" key="1">
    <source>
        <dbReference type="Pfam" id="PF01471"/>
    </source>
</evidence>
<dbReference type="EMBL" id="BDUD01000001">
    <property type="protein sequence ID" value="GBG21144.1"/>
    <property type="molecule type" value="Genomic_DNA"/>
</dbReference>
<dbReference type="SUPFAM" id="SSF47090">
    <property type="entry name" value="PGBD-like"/>
    <property type="match status" value="1"/>
</dbReference>
<dbReference type="InterPro" id="IPR036366">
    <property type="entry name" value="PGBDSf"/>
</dbReference>
<protein>
    <submittedName>
        <fullName evidence="4">OpcA protein</fullName>
    </submittedName>
</protein>
<organism evidence="4 5">
    <name type="scientific">Nostoc commune NIES-4072</name>
    <dbReference type="NCBI Taxonomy" id="2005467"/>
    <lineage>
        <taxon>Bacteria</taxon>
        <taxon>Bacillati</taxon>
        <taxon>Cyanobacteriota</taxon>
        <taxon>Cyanophyceae</taxon>
        <taxon>Nostocales</taxon>
        <taxon>Nostocaceae</taxon>
        <taxon>Nostoc</taxon>
    </lineage>
</organism>
<evidence type="ECO:0000313" key="5">
    <source>
        <dbReference type="Proteomes" id="UP000245124"/>
    </source>
</evidence>
<dbReference type="AlphaFoldDB" id="A0A2R5FZS9"/>
<evidence type="ECO:0000259" key="3">
    <source>
        <dbReference type="Pfam" id="PF20171"/>
    </source>
</evidence>
<dbReference type="NCBIfam" id="TIGR00534">
    <property type="entry name" value="OpcA"/>
    <property type="match status" value="1"/>
</dbReference>
<keyword evidence="5" id="KW-1185">Reference proteome</keyword>
<feature type="domain" description="Glucose-6-phosphate dehydrogenase assembly protein OpcA C-terminal" evidence="3">
    <location>
        <begin position="273"/>
        <end position="451"/>
    </location>
</feature>
<evidence type="ECO:0000313" key="4">
    <source>
        <dbReference type="EMBL" id="GBG21144.1"/>
    </source>
</evidence>
<gene>
    <name evidence="4" type="ORF">NIES4072_48270</name>
</gene>
<dbReference type="InterPro" id="IPR004555">
    <property type="entry name" value="G6PDH_assembly_OpcA"/>
</dbReference>
<dbReference type="Pfam" id="PF01471">
    <property type="entry name" value="PG_binding_1"/>
    <property type="match status" value="1"/>
</dbReference>
<dbReference type="InterPro" id="IPR046802">
    <property type="entry name" value="OpcA_G6PD_C"/>
</dbReference>
<dbReference type="Pfam" id="PF10128">
    <property type="entry name" value="OpcA_G6PD_assem"/>
    <property type="match status" value="1"/>
</dbReference>
<dbReference type="InterPro" id="IPR002477">
    <property type="entry name" value="Peptidoglycan-bd-like"/>
</dbReference>
<dbReference type="Pfam" id="PF20171">
    <property type="entry name" value="OpcA_G6PD_C"/>
    <property type="match status" value="1"/>
</dbReference>
<dbReference type="PANTHER" id="PTHR38658:SF1">
    <property type="entry name" value="OXPP CYCLE PROTEIN OPCA-RELATED"/>
    <property type="match status" value="1"/>
</dbReference>
<dbReference type="InterPro" id="IPR036365">
    <property type="entry name" value="PGBD-like_sf"/>
</dbReference>
<dbReference type="Gene3D" id="1.10.101.10">
    <property type="entry name" value="PGBD-like superfamily/PGBD"/>
    <property type="match status" value="1"/>
</dbReference>
<dbReference type="InterPro" id="IPR046801">
    <property type="entry name" value="OpcA_G6PD_N"/>
</dbReference>
<comment type="caution">
    <text evidence="4">The sequence shown here is derived from an EMBL/GenBank/DDBJ whole genome shotgun (WGS) entry which is preliminary data.</text>
</comment>